<proteinExistence type="predicted"/>
<organism evidence="2 3">
    <name type="scientific">Thorsellia kenyensis</name>
    <dbReference type="NCBI Taxonomy" id="1549888"/>
    <lineage>
        <taxon>Bacteria</taxon>
        <taxon>Pseudomonadati</taxon>
        <taxon>Pseudomonadota</taxon>
        <taxon>Gammaproteobacteria</taxon>
        <taxon>Enterobacterales</taxon>
        <taxon>Thorselliaceae</taxon>
        <taxon>Thorsellia</taxon>
    </lineage>
</organism>
<sequence length="192" mass="22657">MEKKKRKLKSKVCKWCKKTFEPTKPLQSVCSPNCAIQKIRHENRIKQERKRNEELKVERAEIRQRKLSVKPRSHWMNKAQAAVNKFIRARDKDLPCISCGTTTTAQWDAGHYRTTASAPQLRFDEDNIHKQCVVCNQHKSGNLVPYRVELIKRIGLERTEALESNHKNRKYTVDELKAIEQQYKDKLKNMEQ</sequence>
<dbReference type="Pfam" id="PF05766">
    <property type="entry name" value="NinG"/>
    <property type="match status" value="1"/>
</dbReference>
<dbReference type="EMBL" id="JBHLXE010000027">
    <property type="protein sequence ID" value="MFC0178980.1"/>
    <property type="molecule type" value="Genomic_DNA"/>
</dbReference>
<gene>
    <name evidence="2" type="ORF">ACFFIT_02535</name>
</gene>
<evidence type="ECO:0000313" key="3">
    <source>
        <dbReference type="Proteomes" id="UP001589758"/>
    </source>
</evidence>
<protein>
    <submittedName>
        <fullName evidence="2">Recombination protein NinG</fullName>
    </submittedName>
</protein>
<evidence type="ECO:0000256" key="1">
    <source>
        <dbReference type="SAM" id="Coils"/>
    </source>
</evidence>
<evidence type="ECO:0000313" key="2">
    <source>
        <dbReference type="EMBL" id="MFC0178980.1"/>
    </source>
</evidence>
<reference evidence="2 3" key="1">
    <citation type="submission" date="2024-09" db="EMBL/GenBank/DDBJ databases">
        <authorList>
            <person name="Sun Q."/>
            <person name="Mori K."/>
        </authorList>
    </citation>
    <scope>NUCLEOTIDE SEQUENCE [LARGE SCALE GENOMIC DNA]</scope>
    <source>
        <strain evidence="2 3">CCM 8545</strain>
    </source>
</reference>
<name>A0ABV6C7R2_9GAMM</name>
<feature type="coiled-coil region" evidence="1">
    <location>
        <begin position="36"/>
        <end position="65"/>
    </location>
</feature>
<accession>A0ABV6C7R2</accession>
<keyword evidence="3" id="KW-1185">Reference proteome</keyword>
<dbReference type="Proteomes" id="UP001589758">
    <property type="component" value="Unassembled WGS sequence"/>
</dbReference>
<keyword evidence="1" id="KW-0175">Coiled coil</keyword>
<dbReference type="InterPro" id="IPR008713">
    <property type="entry name" value="Phage_lambda_NinG"/>
</dbReference>
<comment type="caution">
    <text evidence="2">The sequence shown here is derived from an EMBL/GenBank/DDBJ whole genome shotgun (WGS) entry which is preliminary data.</text>
</comment>
<dbReference type="RefSeq" id="WP_385876076.1">
    <property type="nucleotide sequence ID" value="NZ_JBHLXE010000027.1"/>
</dbReference>